<dbReference type="CDD" id="cd01556">
    <property type="entry name" value="EPSP_synthase"/>
    <property type="match status" value="1"/>
</dbReference>
<dbReference type="AlphaFoldDB" id="A0A7X0NEU6"/>
<feature type="binding site" evidence="8">
    <location>
        <position position="337"/>
    </location>
    <ligand>
        <name>3-phosphoshikimate</name>
        <dbReference type="ChEBI" id="CHEBI:145989"/>
    </ligand>
</feature>
<dbReference type="GO" id="GO:0003866">
    <property type="term" value="F:3-phosphoshikimate 1-carboxyvinyltransferase activity"/>
    <property type="evidence" value="ECO:0007669"/>
    <property type="project" value="UniProtKB-UniRule"/>
</dbReference>
<accession>A0A7X0NEU6</accession>
<feature type="binding site" evidence="8">
    <location>
        <position position="172"/>
    </location>
    <ligand>
        <name>phosphoenolpyruvate</name>
        <dbReference type="ChEBI" id="CHEBI:58702"/>
    </ligand>
</feature>
<evidence type="ECO:0000313" key="11">
    <source>
        <dbReference type="Proteomes" id="UP000537141"/>
    </source>
</evidence>
<dbReference type="SUPFAM" id="SSF55205">
    <property type="entry name" value="EPT/RTPC-like"/>
    <property type="match status" value="1"/>
</dbReference>
<comment type="pathway">
    <text evidence="1 8">Metabolic intermediate biosynthesis; chorismate biosynthesis; chorismate from D-erythrose 4-phosphate and phosphoenolpyruvate: step 6/7.</text>
</comment>
<evidence type="ECO:0000256" key="8">
    <source>
        <dbReference type="HAMAP-Rule" id="MF_00210"/>
    </source>
</evidence>
<dbReference type="FunFam" id="3.65.10.10:FF:000004">
    <property type="entry name" value="3-phosphoshikimate 1-carboxyvinyltransferase"/>
    <property type="match status" value="1"/>
</dbReference>
<dbReference type="EC" id="2.5.1.19" evidence="8"/>
<dbReference type="Gene3D" id="3.65.10.10">
    <property type="entry name" value="Enolpyruvate transferase domain"/>
    <property type="match status" value="2"/>
</dbReference>
<feature type="binding site" evidence="8">
    <location>
        <position position="412"/>
    </location>
    <ligand>
        <name>phosphoenolpyruvate</name>
        <dbReference type="ChEBI" id="CHEBI:58702"/>
    </ligand>
</feature>
<dbReference type="GO" id="GO:0009073">
    <property type="term" value="P:aromatic amino acid family biosynthetic process"/>
    <property type="evidence" value="ECO:0007669"/>
    <property type="project" value="UniProtKB-KW"/>
</dbReference>
<comment type="subunit">
    <text evidence="8">Monomer.</text>
</comment>
<gene>
    <name evidence="8" type="primary">aroA</name>
    <name evidence="10" type="ORF">HNQ55_000618</name>
</gene>
<dbReference type="FunFam" id="3.65.10.10:FF:000003">
    <property type="entry name" value="3-phosphoshikimate 1-carboxyvinyltransferase"/>
    <property type="match status" value="1"/>
</dbReference>
<comment type="caution">
    <text evidence="10">The sequence shown here is derived from an EMBL/GenBank/DDBJ whole genome shotgun (WGS) entry which is preliminary data.</text>
</comment>
<reference evidence="10 11" key="1">
    <citation type="submission" date="2020-08" db="EMBL/GenBank/DDBJ databases">
        <title>Genomic Encyclopedia of Type Strains, Phase IV (KMG-IV): sequencing the most valuable type-strain genomes for metagenomic binning, comparative biology and taxonomic classification.</title>
        <authorList>
            <person name="Goeker M."/>
        </authorList>
    </citation>
    <scope>NUCLEOTIDE SEQUENCE [LARGE SCALE GENOMIC DNA]</scope>
    <source>
        <strain evidence="10 11">DSM 26287</strain>
    </source>
</reference>
<feature type="binding site" evidence="8">
    <location>
        <position position="170"/>
    </location>
    <ligand>
        <name>3-phosphoshikimate</name>
        <dbReference type="ChEBI" id="CHEBI:145989"/>
    </ligand>
</feature>
<feature type="binding site" evidence="8">
    <location>
        <position position="387"/>
    </location>
    <ligand>
        <name>phosphoenolpyruvate</name>
        <dbReference type="ChEBI" id="CHEBI:58702"/>
    </ligand>
</feature>
<dbReference type="Proteomes" id="UP000537141">
    <property type="component" value="Unassembled WGS sequence"/>
</dbReference>
<organism evidence="10 11">
    <name type="scientific">Thalassotalea piscium</name>
    <dbReference type="NCBI Taxonomy" id="1230533"/>
    <lineage>
        <taxon>Bacteria</taxon>
        <taxon>Pseudomonadati</taxon>
        <taxon>Pseudomonadota</taxon>
        <taxon>Gammaproteobacteria</taxon>
        <taxon>Alteromonadales</taxon>
        <taxon>Colwelliaceae</taxon>
        <taxon>Thalassotalea</taxon>
    </lineage>
</organism>
<dbReference type="HAMAP" id="MF_00210">
    <property type="entry name" value="EPSP_synth"/>
    <property type="match status" value="1"/>
</dbReference>
<feature type="binding site" evidence="8">
    <location>
        <position position="96"/>
    </location>
    <ligand>
        <name>phosphoenolpyruvate</name>
        <dbReference type="ChEBI" id="CHEBI:58702"/>
    </ligand>
</feature>
<feature type="binding site" evidence="8">
    <location>
        <position position="345"/>
    </location>
    <ligand>
        <name>phosphoenolpyruvate</name>
        <dbReference type="ChEBI" id="CHEBI:58702"/>
    </ligand>
</feature>
<dbReference type="InterPro" id="IPR036968">
    <property type="entry name" value="Enolpyruvate_Tfrase_sf"/>
</dbReference>
<evidence type="ECO:0000259" key="9">
    <source>
        <dbReference type="Pfam" id="PF00275"/>
    </source>
</evidence>
<dbReference type="InterPro" id="IPR006264">
    <property type="entry name" value="EPSP_synthase"/>
</dbReference>
<dbReference type="PANTHER" id="PTHR21090">
    <property type="entry name" value="AROM/DEHYDROQUINATE SYNTHASE"/>
    <property type="match status" value="1"/>
</dbReference>
<evidence type="ECO:0000256" key="5">
    <source>
        <dbReference type="ARBA" id="ARBA00022679"/>
    </source>
</evidence>
<evidence type="ECO:0000256" key="3">
    <source>
        <dbReference type="ARBA" id="ARBA00022490"/>
    </source>
</evidence>
<dbReference type="UniPathway" id="UPA00053">
    <property type="reaction ID" value="UER00089"/>
</dbReference>
<dbReference type="RefSeq" id="WP_184422465.1">
    <property type="nucleotide sequence ID" value="NZ_AP027362.1"/>
</dbReference>
<keyword evidence="5 8" id="KW-0808">Transferase</keyword>
<dbReference type="InterPro" id="IPR001986">
    <property type="entry name" value="Enolpyruvate_Tfrase_dom"/>
</dbReference>
<dbReference type="GO" id="GO:0005737">
    <property type="term" value="C:cytoplasm"/>
    <property type="evidence" value="ECO:0007669"/>
    <property type="project" value="UniProtKB-SubCell"/>
</dbReference>
<dbReference type="Pfam" id="PF00275">
    <property type="entry name" value="EPSP_synthase"/>
    <property type="match status" value="1"/>
</dbReference>
<dbReference type="GO" id="GO:0008652">
    <property type="term" value="P:amino acid biosynthetic process"/>
    <property type="evidence" value="ECO:0007669"/>
    <property type="project" value="UniProtKB-KW"/>
</dbReference>
<feature type="active site" description="Proton acceptor" evidence="8">
    <location>
        <position position="314"/>
    </location>
</feature>
<feature type="binding site" evidence="8">
    <location>
        <position position="22"/>
    </location>
    <ligand>
        <name>phosphoenolpyruvate</name>
        <dbReference type="ChEBI" id="CHEBI:58702"/>
    </ligand>
</feature>
<evidence type="ECO:0000256" key="2">
    <source>
        <dbReference type="ARBA" id="ARBA00009948"/>
    </source>
</evidence>
<name>A0A7X0NEU6_9GAMM</name>
<dbReference type="NCBIfam" id="TIGR01356">
    <property type="entry name" value="aroA"/>
    <property type="match status" value="1"/>
</dbReference>
<proteinExistence type="inferred from homology"/>
<feature type="binding site" evidence="8">
    <location>
        <position position="23"/>
    </location>
    <ligand>
        <name>3-phosphoshikimate</name>
        <dbReference type="ChEBI" id="CHEBI:145989"/>
    </ligand>
</feature>
<keyword evidence="3 8" id="KW-0963">Cytoplasm</keyword>
<dbReference type="InterPro" id="IPR013792">
    <property type="entry name" value="RNA3'P_cycl/enolpyr_Trfase_a/b"/>
</dbReference>
<dbReference type="PIRSF" id="PIRSF000505">
    <property type="entry name" value="EPSPS"/>
    <property type="match status" value="1"/>
</dbReference>
<protein>
    <recommendedName>
        <fullName evidence="8">3-phosphoshikimate 1-carboxyvinyltransferase</fullName>
        <ecNumber evidence="8">2.5.1.19</ecNumber>
    </recommendedName>
    <alternativeName>
        <fullName evidence="8">5-enolpyruvylshikimate-3-phosphate synthase</fullName>
        <shortName evidence="8">EPSP synthase</shortName>
        <shortName evidence="8">EPSPS</shortName>
    </alternativeName>
</protein>
<dbReference type="PANTHER" id="PTHR21090:SF5">
    <property type="entry name" value="PENTAFUNCTIONAL AROM POLYPEPTIDE"/>
    <property type="match status" value="1"/>
</dbReference>
<feature type="binding site" evidence="8">
    <location>
        <position position="27"/>
    </location>
    <ligand>
        <name>3-phosphoshikimate</name>
        <dbReference type="ChEBI" id="CHEBI:145989"/>
    </ligand>
</feature>
<keyword evidence="11" id="KW-1185">Reference proteome</keyword>
<feature type="binding site" evidence="8">
    <location>
        <position position="341"/>
    </location>
    <ligand>
        <name>3-phosphoshikimate</name>
        <dbReference type="ChEBI" id="CHEBI:145989"/>
    </ligand>
</feature>
<feature type="binding site" evidence="8">
    <location>
        <position position="124"/>
    </location>
    <ligand>
        <name>phosphoenolpyruvate</name>
        <dbReference type="ChEBI" id="CHEBI:58702"/>
    </ligand>
</feature>
<feature type="binding site" evidence="8">
    <location>
        <position position="22"/>
    </location>
    <ligand>
        <name>3-phosphoshikimate</name>
        <dbReference type="ChEBI" id="CHEBI:145989"/>
    </ligand>
</feature>
<evidence type="ECO:0000313" key="10">
    <source>
        <dbReference type="EMBL" id="MBB6542140.1"/>
    </source>
</evidence>
<dbReference type="InterPro" id="IPR023193">
    <property type="entry name" value="EPSP_synthase_CS"/>
</dbReference>
<sequence length="426" mass="46262">MEQLTLNPIDKINGEVFLPGSKSLSNRALLIAALANGTTKITNLLVSDDIKHMLNALTALGIQYHLSDCGTECTIVGNNGFFKVNEPTELYLGNAGTAMRPLCAALAASEGTFVLTGEPRMKERPIGHLVDALQQLSANIIYLENSDYPPVKITGKSLSANTIKIDGSISSQFLTAILMIAPLLTTDINIDIVGELVSKPYIDITLNIMSRFGINVQNDSYQSFKVKGNQSYQSVERYMVEGDASSASYFLAAGAIKGGQITVHGVGKLSVQGDKHFADVLEKMGAKVIWNDESITVVGKPLTAVDMDMNHIPDAAMTIATTALFAKGTTTIRNIYNWRVKETDRLFAMAIELRKVGAEVIEGEDFISITPPRTLKHAQIDTYDDHRVAMCFSLVALSDTPVTINDPKCTAKTFPDYFVKLAQVSC</sequence>
<keyword evidence="6 8" id="KW-0057">Aromatic amino acid biosynthesis</keyword>
<feature type="binding site" evidence="8">
    <location>
        <position position="198"/>
    </location>
    <ligand>
        <name>3-phosphoshikimate</name>
        <dbReference type="ChEBI" id="CHEBI:145989"/>
    </ligand>
</feature>
<comment type="catalytic activity">
    <reaction evidence="7">
        <text>3-phosphoshikimate + phosphoenolpyruvate = 5-O-(1-carboxyvinyl)-3-phosphoshikimate + phosphate</text>
        <dbReference type="Rhea" id="RHEA:21256"/>
        <dbReference type="ChEBI" id="CHEBI:43474"/>
        <dbReference type="ChEBI" id="CHEBI:57701"/>
        <dbReference type="ChEBI" id="CHEBI:58702"/>
        <dbReference type="ChEBI" id="CHEBI:145989"/>
        <dbReference type="EC" id="2.5.1.19"/>
    </reaction>
    <physiologicalReaction direction="left-to-right" evidence="7">
        <dbReference type="Rhea" id="RHEA:21257"/>
    </physiologicalReaction>
</comment>
<dbReference type="EMBL" id="JACHHU010000003">
    <property type="protein sequence ID" value="MBB6542140.1"/>
    <property type="molecule type" value="Genomic_DNA"/>
</dbReference>
<keyword evidence="4 8" id="KW-0028">Amino-acid biosynthesis</keyword>
<evidence type="ECO:0000256" key="4">
    <source>
        <dbReference type="ARBA" id="ARBA00022605"/>
    </source>
</evidence>
<feature type="binding site" evidence="8">
    <location>
        <position position="171"/>
    </location>
    <ligand>
        <name>3-phosphoshikimate</name>
        <dbReference type="ChEBI" id="CHEBI:145989"/>
    </ligand>
</feature>
<feature type="domain" description="Enolpyruvate transferase" evidence="9">
    <location>
        <begin position="7"/>
        <end position="421"/>
    </location>
</feature>
<dbReference type="PROSITE" id="PS00104">
    <property type="entry name" value="EPSP_SYNTHASE_1"/>
    <property type="match status" value="1"/>
</dbReference>
<comment type="similarity">
    <text evidence="2 8">Belongs to the EPSP synthase family.</text>
</comment>
<feature type="binding site" evidence="8">
    <location>
        <position position="172"/>
    </location>
    <ligand>
        <name>3-phosphoshikimate</name>
        <dbReference type="ChEBI" id="CHEBI:145989"/>
    </ligand>
</feature>
<evidence type="ECO:0000256" key="7">
    <source>
        <dbReference type="ARBA" id="ARBA00044633"/>
    </source>
</evidence>
<evidence type="ECO:0000256" key="6">
    <source>
        <dbReference type="ARBA" id="ARBA00023141"/>
    </source>
</evidence>
<dbReference type="GO" id="GO:0009423">
    <property type="term" value="P:chorismate biosynthetic process"/>
    <property type="evidence" value="ECO:0007669"/>
    <property type="project" value="UniProtKB-UniRule"/>
</dbReference>
<feature type="binding site" evidence="8">
    <location>
        <position position="314"/>
    </location>
    <ligand>
        <name>3-phosphoshikimate</name>
        <dbReference type="ChEBI" id="CHEBI:145989"/>
    </ligand>
</feature>
<comment type="subcellular location">
    <subcellularLocation>
        <location evidence="8">Cytoplasm</location>
    </subcellularLocation>
</comment>
<comment type="function">
    <text evidence="8">Catalyzes the transfer of the enolpyruvyl moiety of phosphoenolpyruvate (PEP) to the 5-hydroxyl of shikimate-3-phosphate (S3P) to produce enolpyruvyl shikimate-3-phosphate and inorganic phosphate.</text>
</comment>
<dbReference type="PROSITE" id="PS00885">
    <property type="entry name" value="EPSP_SYNTHASE_2"/>
    <property type="match status" value="1"/>
</dbReference>
<evidence type="ECO:0000256" key="1">
    <source>
        <dbReference type="ARBA" id="ARBA00004811"/>
    </source>
</evidence>